<sequence>MMGMHAATGRSLTGLGHLRQSVTDILTTPMGSRIRRRRYGSEVPELIDQPLNSATQLRIYAATAFALRRWEPRLQLASVQLTRDTDGAIALLLDGTANGQGITLSVPVKQGGAV</sequence>
<protein>
    <submittedName>
        <fullName evidence="2">Oxidoreductase</fullName>
    </submittedName>
</protein>
<proteinExistence type="predicted"/>
<evidence type="ECO:0000259" key="1">
    <source>
        <dbReference type="Pfam" id="PF04965"/>
    </source>
</evidence>
<evidence type="ECO:0000313" key="3">
    <source>
        <dbReference type="Proteomes" id="UP000092634"/>
    </source>
</evidence>
<dbReference type="InterPro" id="IPR007048">
    <property type="entry name" value="IraD/Gp25-like"/>
</dbReference>
<dbReference type="SUPFAM" id="SSF160719">
    <property type="entry name" value="gpW/gp25-like"/>
    <property type="match status" value="1"/>
</dbReference>
<dbReference type="AlphaFoldDB" id="A0A1E8PNM0"/>
<feature type="domain" description="IraD/Gp25-like" evidence="1">
    <location>
        <begin position="17"/>
        <end position="93"/>
    </location>
</feature>
<accession>A0A1E8PNM0</accession>
<dbReference type="Gene3D" id="3.10.450.40">
    <property type="match status" value="1"/>
</dbReference>
<comment type="caution">
    <text evidence="2">The sequence shown here is derived from an EMBL/GenBank/DDBJ whole genome shotgun (WGS) entry which is preliminary data.</text>
</comment>
<dbReference type="EMBL" id="MAQB02000001">
    <property type="protein sequence ID" value="OFJ47811.1"/>
    <property type="molecule type" value="Genomic_DNA"/>
</dbReference>
<dbReference type="Proteomes" id="UP000092634">
    <property type="component" value="Unassembled WGS sequence"/>
</dbReference>
<organism evidence="2 3">
    <name type="scientific">Janthinobacterium lividum</name>
    <dbReference type="NCBI Taxonomy" id="29581"/>
    <lineage>
        <taxon>Bacteria</taxon>
        <taxon>Pseudomonadati</taxon>
        <taxon>Pseudomonadota</taxon>
        <taxon>Betaproteobacteria</taxon>
        <taxon>Burkholderiales</taxon>
        <taxon>Oxalobacteraceae</taxon>
        <taxon>Janthinobacterium</taxon>
    </lineage>
</organism>
<reference evidence="2 3" key="1">
    <citation type="submission" date="2016-10" db="EMBL/GenBank/DDBJ databases">
        <title>Updated version of Genome Assembly of Janthinobacterium lividum ERGS5:01.</title>
        <authorList>
            <person name="Kumar R."/>
            <person name="Acharya V."/>
            <person name="Singh D."/>
        </authorList>
    </citation>
    <scope>NUCLEOTIDE SEQUENCE [LARGE SCALE GENOMIC DNA]</scope>
    <source>
        <strain evidence="2 3">ERGS5:01</strain>
    </source>
</reference>
<evidence type="ECO:0000313" key="2">
    <source>
        <dbReference type="EMBL" id="OFJ47811.1"/>
    </source>
</evidence>
<name>A0A1E8PNM0_9BURK</name>
<gene>
    <name evidence="2" type="ORF">BA896_001140</name>
</gene>
<dbReference type="Pfam" id="PF04965">
    <property type="entry name" value="GPW_gp25"/>
    <property type="match status" value="1"/>
</dbReference>